<accession>A0A0K0NUM1</accession>
<evidence type="ECO:0000313" key="5">
    <source>
        <dbReference type="EMBL" id="ANN13297.1"/>
    </source>
</evidence>
<evidence type="ECO:0000313" key="11">
    <source>
        <dbReference type="EMBL" id="ANN13471.1"/>
    </source>
</evidence>
<dbReference type="EMBL" id="KX189066">
    <property type="protein sequence ID" value="ANJ44334.1"/>
    <property type="molecule type" value="Genomic_DNA"/>
</dbReference>
<evidence type="ECO:0000313" key="7">
    <source>
        <dbReference type="EMBL" id="ANN13355.1"/>
    </source>
</evidence>
<protein>
    <submittedName>
        <fullName evidence="2">Ribosomal protein S17</fullName>
    </submittedName>
</protein>
<evidence type="ECO:0000313" key="4">
    <source>
        <dbReference type="EMBL" id="ANN13268.1"/>
    </source>
</evidence>
<proteinExistence type="predicted"/>
<gene>
    <name evidence="2" type="primary">rps17</name>
</gene>
<evidence type="ECO:0000313" key="12">
    <source>
        <dbReference type="EMBL" id="ANN13499.1"/>
    </source>
</evidence>
<dbReference type="EMBL" id="KP866208">
    <property type="protein sequence ID" value="AKO71984.1"/>
    <property type="molecule type" value="Genomic_DNA"/>
</dbReference>
<organism evidence="2">
    <name type="scientific">Cyclospora cayetanensis</name>
    <dbReference type="NCBI Taxonomy" id="88456"/>
    <lineage>
        <taxon>Eukaryota</taxon>
        <taxon>Sar</taxon>
        <taxon>Alveolata</taxon>
        <taxon>Apicomplexa</taxon>
        <taxon>Conoidasida</taxon>
        <taxon>Coccidia</taxon>
        <taxon>Eucoccidiorida</taxon>
        <taxon>Eimeriorina</taxon>
        <taxon>Eimeriidae</taxon>
        <taxon>Cyclospora</taxon>
    </lineage>
</organism>
<dbReference type="EMBL" id="KX273385">
    <property type="protein sequence ID" value="ANN13442.1"/>
    <property type="molecule type" value="Genomic_DNA"/>
</dbReference>
<dbReference type="EMBL" id="KX273382">
    <property type="protein sequence ID" value="ANN13355.1"/>
    <property type="molecule type" value="Genomic_DNA"/>
</dbReference>
<reference evidence="3" key="2">
    <citation type="submission" date="2016-05" db="EMBL/GenBank/DDBJ databases">
        <title>Comparative sequence analysis of Cyclospora cayetanensis apicoplast genomes originating from diverse geographical regions.</title>
        <authorList>
            <person name="Gopinath G.R."/>
            <person name="Cinar H.N."/>
            <person name="Murphy H.R."/>
            <person name="Qvarnstrom Y."/>
            <person name="Wei-Pridgeon Y."/>
            <person name="Li W."/>
            <person name="Nascimento F."/>
            <person name="Arrowood M.J."/>
            <person name="Jang A."/>
            <person name="Kim E."/>
            <person name="Kim R."/>
            <person name="da Silva A."/>
            <person name="DaSilva A."/>
        </authorList>
    </citation>
    <scope>NUCLEOTIDE SEQUENCE</scope>
    <source>
        <strain evidence="14">Guatemala-1</strain>
        <strain evidence="4">Indonesia-1</strain>
        <strain evidence="5">Indonesia-2</strain>
        <strain evidence="6">Indonesia-3</strain>
        <strain evidence="9">NepalC10</strain>
        <strain evidence="7">NepalC5</strain>
        <strain evidence="8">NepalC8</strain>
        <strain evidence="10">Newyork-1</strain>
        <strain evidence="3">NF1</strain>
        <strain evidence="11">Rhodeisland-1</strain>
        <strain evidence="12">Texas-1</strain>
        <strain evidence="13">Virginia-1</strain>
    </source>
</reference>
<dbReference type="AlphaFoldDB" id="A0A0K0NUM1"/>
<keyword evidence="1" id="KW-0472">Membrane</keyword>
<evidence type="ECO:0000313" key="3">
    <source>
        <dbReference type="EMBL" id="ANJ44334.1"/>
    </source>
</evidence>
<sequence>MNKLGFILKSNTYYAILIIPYHITHIKYKKIQIKLKKYYILNYRQEYNKGDIIFFNLKKNKIYIINKI</sequence>
<dbReference type="VEuPathDB" id="ToxoDB:ccNF1C8_api_7"/>
<dbReference type="EMBL" id="KX273384">
    <property type="protein sequence ID" value="ANN13413.1"/>
    <property type="molecule type" value="Genomic_DNA"/>
</dbReference>
<evidence type="ECO:0000313" key="14">
    <source>
        <dbReference type="EMBL" id="ANN13554.1"/>
    </source>
</evidence>
<keyword evidence="1" id="KW-0812">Transmembrane</keyword>
<dbReference type="RefSeq" id="YP_009186561.1">
    <property type="nucleotide sequence ID" value="NC_028632.1"/>
</dbReference>
<name>A0A0K0NUM1_9EIME</name>
<dbReference type="EMBL" id="KX273380">
    <property type="protein sequence ID" value="ANN13297.1"/>
    <property type="molecule type" value="Genomic_DNA"/>
</dbReference>
<dbReference type="EMBL" id="KX273389">
    <property type="protein sequence ID" value="ANN13554.1"/>
    <property type="molecule type" value="Genomic_DNA"/>
</dbReference>
<reference evidence="2" key="1">
    <citation type="journal article" date="2015" name="Parasit. Vectors">
        <title>Genetic similarities between Cyclospora cayetanensis and cecum-infecting avian Eimeria spp. in apicoplast and mitochondrial genomes.</title>
        <authorList>
            <person name="Tang K."/>
            <person name="Guo Y."/>
            <person name="Zhang L."/>
            <person name="Rowe L.A."/>
            <person name="Roellig D.M."/>
            <person name="Frace M.A."/>
            <person name="Li N."/>
            <person name="Liu S."/>
            <person name="Feng Y."/>
            <person name="Xiao L."/>
        </authorList>
    </citation>
    <scope>NUCLEOTIDE SEQUENCE</scope>
    <source>
        <strain evidence="2">CHN_HEN01</strain>
    </source>
</reference>
<dbReference type="EMBL" id="KX273379">
    <property type="protein sequence ID" value="ANN13268.1"/>
    <property type="molecule type" value="Genomic_DNA"/>
</dbReference>
<dbReference type="EMBL" id="KX273386">
    <property type="protein sequence ID" value="ANN13471.1"/>
    <property type="molecule type" value="Genomic_DNA"/>
</dbReference>
<keyword evidence="2" id="KW-0689">Ribosomal protein</keyword>
<dbReference type="EMBL" id="KX273387">
    <property type="protein sequence ID" value="ANN13499.1"/>
    <property type="molecule type" value="Genomic_DNA"/>
</dbReference>
<evidence type="ECO:0000313" key="9">
    <source>
        <dbReference type="EMBL" id="ANN13413.1"/>
    </source>
</evidence>
<dbReference type="GO" id="GO:0005840">
    <property type="term" value="C:ribosome"/>
    <property type="evidence" value="ECO:0007669"/>
    <property type="project" value="UniProtKB-KW"/>
</dbReference>
<keyword evidence="2" id="KW-0687">Ribonucleoprotein</keyword>
<evidence type="ECO:0000313" key="8">
    <source>
        <dbReference type="EMBL" id="ANN13384.1"/>
    </source>
</evidence>
<dbReference type="EMBL" id="KX273383">
    <property type="protein sequence ID" value="ANN13384.1"/>
    <property type="molecule type" value="Genomic_DNA"/>
</dbReference>
<dbReference type="GeneID" id="26381730"/>
<evidence type="ECO:0000313" key="2">
    <source>
        <dbReference type="EMBL" id="AKO71984.1"/>
    </source>
</evidence>
<evidence type="ECO:0000313" key="6">
    <source>
        <dbReference type="EMBL" id="ANN13326.1"/>
    </source>
</evidence>
<dbReference type="EMBL" id="KX273388">
    <property type="protein sequence ID" value="ANN13528.1"/>
    <property type="molecule type" value="Genomic_DNA"/>
</dbReference>
<evidence type="ECO:0000256" key="1">
    <source>
        <dbReference type="SAM" id="Phobius"/>
    </source>
</evidence>
<dbReference type="EMBL" id="KX273381">
    <property type="protein sequence ID" value="ANN13326.1"/>
    <property type="molecule type" value="Genomic_DNA"/>
</dbReference>
<evidence type="ECO:0000313" key="10">
    <source>
        <dbReference type="EMBL" id="ANN13442.1"/>
    </source>
</evidence>
<keyword evidence="1" id="KW-1133">Transmembrane helix</keyword>
<evidence type="ECO:0000313" key="13">
    <source>
        <dbReference type="EMBL" id="ANN13528.1"/>
    </source>
</evidence>
<feature type="transmembrane region" description="Helical" evidence="1">
    <location>
        <begin position="12"/>
        <end position="28"/>
    </location>
</feature>